<dbReference type="OrthoDB" id="47330at2759"/>
<feature type="region of interest" description="Disordered" evidence="6">
    <location>
        <begin position="444"/>
        <end position="465"/>
    </location>
</feature>
<dbReference type="Gene3D" id="3.40.50.300">
    <property type="entry name" value="P-loop containing nucleotide triphosphate hydrolases"/>
    <property type="match status" value="3"/>
</dbReference>
<evidence type="ECO:0000256" key="5">
    <source>
        <dbReference type="RuleBase" id="RU004432"/>
    </source>
</evidence>
<evidence type="ECO:0000256" key="6">
    <source>
        <dbReference type="SAM" id="MobiDB-lite"/>
    </source>
</evidence>
<dbReference type="InterPro" id="IPR018368">
    <property type="entry name" value="ClpA/B_CS1"/>
</dbReference>
<feature type="domain" description="AAA+ ATPase" evidence="7">
    <location>
        <begin position="249"/>
        <end position="396"/>
    </location>
</feature>
<gene>
    <name evidence="9" type="ORF">FRACYDRAFT_238799</name>
</gene>
<name>A0A1E7FDF5_9STRA</name>
<dbReference type="PROSITE" id="PS00871">
    <property type="entry name" value="CLPAB_2"/>
    <property type="match status" value="1"/>
</dbReference>
<dbReference type="GO" id="GO:0005524">
    <property type="term" value="F:ATP binding"/>
    <property type="evidence" value="ECO:0007669"/>
    <property type="project" value="UniProtKB-KW"/>
</dbReference>
<dbReference type="FunFam" id="3.40.50.300:FF:000025">
    <property type="entry name" value="ATP-dependent Clp protease subunit"/>
    <property type="match status" value="1"/>
</dbReference>
<dbReference type="InterPro" id="IPR027417">
    <property type="entry name" value="P-loop_NTPase"/>
</dbReference>
<dbReference type="Gene3D" id="1.10.1780.10">
    <property type="entry name" value="Clp, N-terminal domain"/>
    <property type="match status" value="1"/>
</dbReference>
<dbReference type="PROSITE" id="PS00870">
    <property type="entry name" value="CLPAB_1"/>
    <property type="match status" value="1"/>
</dbReference>
<dbReference type="PANTHER" id="PTHR11638">
    <property type="entry name" value="ATP-DEPENDENT CLP PROTEASE"/>
    <property type="match status" value="1"/>
</dbReference>
<feature type="domain" description="AAA+ ATPase" evidence="7">
    <location>
        <begin position="532"/>
        <end position="676"/>
    </location>
</feature>
<dbReference type="Pfam" id="PF07724">
    <property type="entry name" value="AAA_2"/>
    <property type="match status" value="1"/>
</dbReference>
<dbReference type="Proteomes" id="UP000095751">
    <property type="component" value="Unassembled WGS sequence"/>
</dbReference>
<dbReference type="Pfam" id="PF10431">
    <property type="entry name" value="ClpB_D2-small"/>
    <property type="match status" value="1"/>
</dbReference>
<evidence type="ECO:0000256" key="1">
    <source>
        <dbReference type="ARBA" id="ARBA00022737"/>
    </source>
</evidence>
<dbReference type="EMBL" id="KV784358">
    <property type="protein sequence ID" value="OEU16210.1"/>
    <property type="molecule type" value="Genomic_DNA"/>
</dbReference>
<dbReference type="AlphaFoldDB" id="A0A1E7FDF5"/>
<evidence type="ECO:0000259" key="8">
    <source>
        <dbReference type="SMART" id="SM01086"/>
    </source>
</evidence>
<keyword evidence="4 5" id="KW-0143">Chaperone</keyword>
<dbReference type="InterPro" id="IPR041546">
    <property type="entry name" value="ClpA/ClpB_AAA_lid"/>
</dbReference>
<dbReference type="InterPro" id="IPR001270">
    <property type="entry name" value="ClpA/B"/>
</dbReference>
<evidence type="ECO:0000256" key="2">
    <source>
        <dbReference type="ARBA" id="ARBA00022741"/>
    </source>
</evidence>
<keyword evidence="2 5" id="KW-0547">Nucleotide-binding</keyword>
<dbReference type="GO" id="GO:0005737">
    <property type="term" value="C:cytoplasm"/>
    <property type="evidence" value="ECO:0007669"/>
    <property type="project" value="TreeGrafter"/>
</dbReference>
<dbReference type="KEGG" id="fcy:FRACYDRAFT_238799"/>
<dbReference type="InParanoid" id="A0A1E7FDF5"/>
<feature type="compositionally biased region" description="Polar residues" evidence="6">
    <location>
        <begin position="861"/>
        <end position="871"/>
    </location>
</feature>
<evidence type="ECO:0000256" key="4">
    <source>
        <dbReference type="ARBA" id="ARBA00023186"/>
    </source>
</evidence>
<dbReference type="InterPro" id="IPR028299">
    <property type="entry name" value="ClpA/B_CS2"/>
</dbReference>
<keyword evidence="10" id="KW-1185">Reference proteome</keyword>
<feature type="domain" description="Clp ATPase C-terminal" evidence="8">
    <location>
        <begin position="725"/>
        <end position="817"/>
    </location>
</feature>
<keyword evidence="1" id="KW-0677">Repeat</keyword>
<dbReference type="InterPro" id="IPR036628">
    <property type="entry name" value="Clp_N_dom_sf"/>
</dbReference>
<evidence type="ECO:0000313" key="10">
    <source>
        <dbReference type="Proteomes" id="UP000095751"/>
    </source>
</evidence>
<evidence type="ECO:0000256" key="3">
    <source>
        <dbReference type="ARBA" id="ARBA00022840"/>
    </source>
</evidence>
<accession>A0A1E7FDF5</accession>
<dbReference type="InterPro" id="IPR050130">
    <property type="entry name" value="ClpA_ClpB"/>
</dbReference>
<feature type="region of interest" description="Disordered" evidence="6">
    <location>
        <begin position="850"/>
        <end position="894"/>
    </location>
</feature>
<dbReference type="InterPro" id="IPR019489">
    <property type="entry name" value="Clp_ATPase_C"/>
</dbReference>
<dbReference type="InterPro" id="IPR003593">
    <property type="entry name" value="AAA+_ATPase"/>
</dbReference>
<dbReference type="PRINTS" id="PR00300">
    <property type="entry name" value="CLPPROTEASEA"/>
</dbReference>
<proteinExistence type="inferred from homology"/>
<dbReference type="SUPFAM" id="SSF81923">
    <property type="entry name" value="Double Clp-N motif"/>
    <property type="match status" value="1"/>
</dbReference>
<comment type="similarity">
    <text evidence="5">Belongs to the ClpA/ClpB family.</text>
</comment>
<feature type="compositionally biased region" description="Acidic residues" evidence="6">
    <location>
        <begin position="885"/>
        <end position="894"/>
    </location>
</feature>
<reference evidence="9 10" key="1">
    <citation type="submission" date="2016-09" db="EMBL/GenBank/DDBJ databases">
        <title>Extensive genetic diversity and differential bi-allelic expression allows diatom success in the polar Southern Ocean.</title>
        <authorList>
            <consortium name="DOE Joint Genome Institute"/>
            <person name="Mock T."/>
            <person name="Otillar R.P."/>
            <person name="Strauss J."/>
            <person name="Dupont C."/>
            <person name="Frickenhaus S."/>
            <person name="Maumus F."/>
            <person name="Mcmullan M."/>
            <person name="Sanges R."/>
            <person name="Schmutz J."/>
            <person name="Toseland A."/>
            <person name="Valas R."/>
            <person name="Veluchamy A."/>
            <person name="Ward B.J."/>
            <person name="Allen A."/>
            <person name="Barry K."/>
            <person name="Falciatore A."/>
            <person name="Ferrante M."/>
            <person name="Fortunato A.E."/>
            <person name="Gloeckner G."/>
            <person name="Gruber A."/>
            <person name="Hipkin R."/>
            <person name="Janech M."/>
            <person name="Kroth P."/>
            <person name="Leese F."/>
            <person name="Lindquist E."/>
            <person name="Lyon B.R."/>
            <person name="Martin J."/>
            <person name="Mayer C."/>
            <person name="Parker M."/>
            <person name="Quesneville H."/>
            <person name="Raymond J."/>
            <person name="Uhlig C."/>
            <person name="Valentin K.U."/>
            <person name="Worden A.Z."/>
            <person name="Armbrust E.V."/>
            <person name="Bowler C."/>
            <person name="Green B."/>
            <person name="Moulton V."/>
            <person name="Van Oosterhout C."/>
            <person name="Grigoriev I."/>
        </authorList>
    </citation>
    <scope>NUCLEOTIDE SEQUENCE [LARGE SCALE GENOMIC DNA]</scope>
    <source>
        <strain evidence="9 10">CCMP1102</strain>
    </source>
</reference>
<dbReference type="CDD" id="cd19499">
    <property type="entry name" value="RecA-like_ClpB_Hsp104-like"/>
    <property type="match status" value="1"/>
</dbReference>
<keyword evidence="3 5" id="KW-0067">ATP-binding</keyword>
<dbReference type="GO" id="GO:0016887">
    <property type="term" value="F:ATP hydrolysis activity"/>
    <property type="evidence" value="ECO:0007669"/>
    <property type="project" value="InterPro"/>
</dbReference>
<dbReference type="Pfam" id="PF00004">
    <property type="entry name" value="AAA"/>
    <property type="match status" value="1"/>
</dbReference>
<protein>
    <submittedName>
        <fullName evidence="9">AAA_2-domain-containing protein</fullName>
    </submittedName>
</protein>
<dbReference type="Pfam" id="PF02861">
    <property type="entry name" value="Clp_N"/>
    <property type="match status" value="1"/>
</dbReference>
<dbReference type="Gene3D" id="1.10.8.60">
    <property type="match status" value="1"/>
</dbReference>
<dbReference type="InterPro" id="IPR003959">
    <property type="entry name" value="ATPase_AAA_core"/>
</dbReference>
<dbReference type="InterPro" id="IPR004176">
    <property type="entry name" value="Clp_R_N"/>
</dbReference>
<evidence type="ECO:0000259" key="7">
    <source>
        <dbReference type="SMART" id="SM00382"/>
    </source>
</evidence>
<dbReference type="SMART" id="SM01086">
    <property type="entry name" value="ClpB_D2-small"/>
    <property type="match status" value="1"/>
</dbReference>
<dbReference type="SMART" id="SM00382">
    <property type="entry name" value="AAA"/>
    <property type="match status" value="2"/>
</dbReference>
<dbReference type="Pfam" id="PF17871">
    <property type="entry name" value="AAA_lid_9"/>
    <property type="match status" value="1"/>
</dbReference>
<dbReference type="PANTHER" id="PTHR11638:SF18">
    <property type="entry name" value="HEAT SHOCK PROTEIN 104"/>
    <property type="match status" value="1"/>
</dbReference>
<sequence length="894" mass="98120">MSPSVMLTTTTYSSRTSSTKRMVFERMTEECIGAIVTAQKQAQKFGQPQVELPFLVAGVVDMPGSSAMERTLKQYGITWRETTAALEKVYPEKEKSSLGGFFKARDPNDDLPFGKDVQKTLKEAGAIADAMESNTIETQHLLLAMLEYKEGDPPKAVNNASTNGAYYLMTKIEPDINTVDLCVSLLGHLQESQEDERELVTGVGGTAKTKTLDEIGVDLTKQAKDGLLDVVQGRDKEINSCIRTLVRRRKNNVCLVGEAGVGKTTVVEGIAQVLVDPKKCPPRLKGTRLVSIELANLVAGTKYRGEFEERLQAIISEVTDPKAPPTILFIDEIHNIVGAGAAEGAMDAANLLKPVLARGQLQLIGATTISEYRKYIEKDAALERRLQPVMCKEPSVQETIEILGAISSSYEKHHRVTYTPESLVAAAKLLAGAIAHLERYSSDAAYADEDNEDDEDEGSEKDLPVVDEHTITQVISDWASIPLGKLESSEMNRLVQLEDNMTMRVKGQKRAIQSVSRAVRRARSGLRDPQRPIASFMFCGPTGTGKTELCKTLAETYFGSEKDMIRIDCSEYMEKHSVSRLTGPPPGYIGYEEGGQLTEAVRSSPHSVVLLDELEKAHGDVLNILLQILEDGILTDGKGRTVNFKNTILIMTSNVGSRDILNLSRLESAARLVNGESESDNEDKQQQEDDLLYARLSETVKDALEDTMKPELLNRMDEIVVFSPLSSTDLSSISDLLLSKITQRAESEQDLKLSASPALSMKVMEEGSSNAAQFGARPMRRAAQRFFEDAVSDALIRGFLKNGDEAVVDLIPDELDPSSRHYTVEVRRSSDGEALKVLVDKVSQGIGSSKIWADEDETIDESTTNSVNGSEDSTRTKKKSRPSSEDLDLEVNPV</sequence>
<evidence type="ECO:0000313" key="9">
    <source>
        <dbReference type="EMBL" id="OEU16210.1"/>
    </source>
</evidence>
<dbReference type="GO" id="GO:0034605">
    <property type="term" value="P:cellular response to heat"/>
    <property type="evidence" value="ECO:0007669"/>
    <property type="project" value="TreeGrafter"/>
</dbReference>
<feature type="compositionally biased region" description="Acidic residues" evidence="6">
    <location>
        <begin position="446"/>
        <end position="459"/>
    </location>
</feature>
<organism evidence="9 10">
    <name type="scientific">Fragilariopsis cylindrus CCMP1102</name>
    <dbReference type="NCBI Taxonomy" id="635003"/>
    <lineage>
        <taxon>Eukaryota</taxon>
        <taxon>Sar</taxon>
        <taxon>Stramenopiles</taxon>
        <taxon>Ochrophyta</taxon>
        <taxon>Bacillariophyta</taxon>
        <taxon>Bacillariophyceae</taxon>
        <taxon>Bacillariophycidae</taxon>
        <taxon>Bacillariales</taxon>
        <taxon>Bacillariaceae</taxon>
        <taxon>Fragilariopsis</taxon>
    </lineage>
</organism>
<dbReference type="SUPFAM" id="SSF52540">
    <property type="entry name" value="P-loop containing nucleoside triphosphate hydrolases"/>
    <property type="match status" value="2"/>
</dbReference>
<dbReference type="CDD" id="cd00009">
    <property type="entry name" value="AAA"/>
    <property type="match status" value="1"/>
</dbReference>